<accession>A0ABV8TSY4</accession>
<organism evidence="1 2">
    <name type="scientific">Salininema proteolyticum</name>
    <dbReference type="NCBI Taxonomy" id="1607685"/>
    <lineage>
        <taxon>Bacteria</taxon>
        <taxon>Bacillati</taxon>
        <taxon>Actinomycetota</taxon>
        <taxon>Actinomycetes</taxon>
        <taxon>Glycomycetales</taxon>
        <taxon>Glycomycetaceae</taxon>
        <taxon>Salininema</taxon>
    </lineage>
</organism>
<dbReference type="Proteomes" id="UP001595823">
    <property type="component" value="Unassembled WGS sequence"/>
</dbReference>
<evidence type="ECO:0000313" key="1">
    <source>
        <dbReference type="EMBL" id="MFC4333855.1"/>
    </source>
</evidence>
<reference evidence="2" key="1">
    <citation type="journal article" date="2019" name="Int. J. Syst. Evol. Microbiol.">
        <title>The Global Catalogue of Microorganisms (GCM) 10K type strain sequencing project: providing services to taxonomists for standard genome sequencing and annotation.</title>
        <authorList>
            <consortium name="The Broad Institute Genomics Platform"/>
            <consortium name="The Broad Institute Genome Sequencing Center for Infectious Disease"/>
            <person name="Wu L."/>
            <person name="Ma J."/>
        </authorList>
    </citation>
    <scope>NUCLEOTIDE SEQUENCE [LARGE SCALE GENOMIC DNA]</scope>
    <source>
        <strain evidence="2">IBRC-M 10908</strain>
    </source>
</reference>
<proteinExistence type="predicted"/>
<comment type="caution">
    <text evidence="1">The sequence shown here is derived from an EMBL/GenBank/DDBJ whole genome shotgun (WGS) entry which is preliminary data.</text>
</comment>
<dbReference type="RefSeq" id="WP_380617594.1">
    <property type="nucleotide sequence ID" value="NZ_JBHSDK010000002.1"/>
</dbReference>
<keyword evidence="2" id="KW-1185">Reference proteome</keyword>
<protein>
    <submittedName>
        <fullName evidence="1">Uncharacterized protein</fullName>
    </submittedName>
</protein>
<name>A0ABV8TSY4_9ACTN</name>
<sequence>MPINFLAGQRLTADDLQALAATRVTQGTEQSVASSTTLTDTSIVVPVNDLTEIRLLVRYTSLGGGMRWAWSTTSGSVTMYNRSIGSHGESTTGNAATVADMRWRQVLTDDEEQTVDHFTTNTSSLIWEDLIVDGDGELTFQFAQVTSDASETSIHRNSYATWQRLAA</sequence>
<gene>
    <name evidence="1" type="ORF">ACFPET_01430</name>
</gene>
<dbReference type="EMBL" id="JBHSDK010000002">
    <property type="protein sequence ID" value="MFC4333855.1"/>
    <property type="molecule type" value="Genomic_DNA"/>
</dbReference>
<evidence type="ECO:0000313" key="2">
    <source>
        <dbReference type="Proteomes" id="UP001595823"/>
    </source>
</evidence>